<evidence type="ECO:0000256" key="5">
    <source>
        <dbReference type="ARBA" id="ARBA00023136"/>
    </source>
</evidence>
<dbReference type="GO" id="GO:0016020">
    <property type="term" value="C:membrane"/>
    <property type="evidence" value="ECO:0007669"/>
    <property type="project" value="UniProtKB-SubCell"/>
</dbReference>
<feature type="transmembrane region" description="Helical" evidence="7">
    <location>
        <begin position="392"/>
        <end position="412"/>
    </location>
</feature>
<proteinExistence type="inferred from homology"/>
<dbReference type="PROSITE" id="PS50216">
    <property type="entry name" value="DHHC"/>
    <property type="match status" value="1"/>
</dbReference>
<dbReference type="EC" id="2.3.1.225" evidence="7"/>
<comment type="caution">
    <text evidence="10">The sequence shown here is derived from an EMBL/GenBank/DDBJ whole genome shotgun (WGS) entry which is preliminary data.</text>
</comment>
<keyword evidence="2 7" id="KW-0808">Transferase</keyword>
<evidence type="ECO:0000256" key="4">
    <source>
        <dbReference type="ARBA" id="ARBA00022989"/>
    </source>
</evidence>
<dbReference type="InterPro" id="IPR001594">
    <property type="entry name" value="Palmitoyltrfase_DHHC"/>
</dbReference>
<dbReference type="Proteomes" id="UP000735302">
    <property type="component" value="Unassembled WGS sequence"/>
</dbReference>
<comment type="similarity">
    <text evidence="7">Belongs to the DHHC palmitoyltransferase family.</text>
</comment>
<feature type="transmembrane region" description="Helical" evidence="7">
    <location>
        <begin position="66"/>
        <end position="83"/>
    </location>
</feature>
<feature type="compositionally biased region" description="Polar residues" evidence="8">
    <location>
        <begin position="281"/>
        <end position="293"/>
    </location>
</feature>
<comment type="catalytic activity">
    <reaction evidence="7">
        <text>L-cysteinyl-[protein] + hexadecanoyl-CoA = S-hexadecanoyl-L-cysteinyl-[protein] + CoA</text>
        <dbReference type="Rhea" id="RHEA:36683"/>
        <dbReference type="Rhea" id="RHEA-COMP:10131"/>
        <dbReference type="Rhea" id="RHEA-COMP:11032"/>
        <dbReference type="ChEBI" id="CHEBI:29950"/>
        <dbReference type="ChEBI" id="CHEBI:57287"/>
        <dbReference type="ChEBI" id="CHEBI:57379"/>
        <dbReference type="ChEBI" id="CHEBI:74151"/>
        <dbReference type="EC" id="2.3.1.225"/>
    </reaction>
</comment>
<evidence type="ECO:0000256" key="1">
    <source>
        <dbReference type="ARBA" id="ARBA00004141"/>
    </source>
</evidence>
<dbReference type="Pfam" id="PF01529">
    <property type="entry name" value="DHHC"/>
    <property type="match status" value="1"/>
</dbReference>
<feature type="domain" description="Palmitoyltransferase DHHC" evidence="9">
    <location>
        <begin position="314"/>
        <end position="447"/>
    </location>
</feature>
<protein>
    <recommendedName>
        <fullName evidence="7">Palmitoyltransferase</fullName>
        <ecNumber evidence="7">2.3.1.225</ecNumber>
    </recommendedName>
</protein>
<keyword evidence="5 7" id="KW-0472">Membrane</keyword>
<evidence type="ECO:0000313" key="11">
    <source>
        <dbReference type="Proteomes" id="UP000735302"/>
    </source>
</evidence>
<accession>A0AAV4C0K1</accession>
<feature type="transmembrane region" description="Helical" evidence="7">
    <location>
        <begin position="356"/>
        <end position="380"/>
    </location>
</feature>
<evidence type="ECO:0000256" key="8">
    <source>
        <dbReference type="SAM" id="MobiDB-lite"/>
    </source>
</evidence>
<feature type="transmembrane region" description="Helical" evidence="7">
    <location>
        <begin position="103"/>
        <end position="126"/>
    </location>
</feature>
<feature type="region of interest" description="Disordered" evidence="8">
    <location>
        <begin position="1"/>
        <end position="36"/>
    </location>
</feature>
<feature type="compositionally biased region" description="Polar residues" evidence="8">
    <location>
        <begin position="250"/>
        <end position="260"/>
    </location>
</feature>
<name>A0AAV4C0K1_9GAST</name>
<evidence type="ECO:0000256" key="6">
    <source>
        <dbReference type="ARBA" id="ARBA00023315"/>
    </source>
</evidence>
<keyword evidence="11" id="KW-1185">Reference proteome</keyword>
<dbReference type="PANTHER" id="PTHR12246">
    <property type="entry name" value="PALMITOYLTRANSFERASE ZDHHC16"/>
    <property type="match status" value="1"/>
</dbReference>
<keyword evidence="4 7" id="KW-1133">Transmembrane helix</keyword>
<reference evidence="10 11" key="1">
    <citation type="journal article" date="2021" name="Elife">
        <title>Chloroplast acquisition without the gene transfer in kleptoplastic sea slugs, Plakobranchus ocellatus.</title>
        <authorList>
            <person name="Maeda T."/>
            <person name="Takahashi S."/>
            <person name="Yoshida T."/>
            <person name="Shimamura S."/>
            <person name="Takaki Y."/>
            <person name="Nagai Y."/>
            <person name="Toyoda A."/>
            <person name="Suzuki Y."/>
            <person name="Arimoto A."/>
            <person name="Ishii H."/>
            <person name="Satoh N."/>
            <person name="Nishiyama T."/>
            <person name="Hasebe M."/>
            <person name="Maruyama T."/>
            <person name="Minagawa J."/>
            <person name="Obokata J."/>
            <person name="Shigenobu S."/>
        </authorList>
    </citation>
    <scope>NUCLEOTIDE SEQUENCE [LARGE SCALE GENOMIC DNA]</scope>
</reference>
<evidence type="ECO:0000313" key="10">
    <source>
        <dbReference type="EMBL" id="GFO26286.1"/>
    </source>
</evidence>
<feature type="region of interest" description="Disordered" evidence="8">
    <location>
        <begin position="223"/>
        <end position="293"/>
    </location>
</feature>
<feature type="transmembrane region" description="Helical" evidence="7">
    <location>
        <begin position="419"/>
        <end position="438"/>
    </location>
</feature>
<evidence type="ECO:0000256" key="7">
    <source>
        <dbReference type="RuleBase" id="RU079119"/>
    </source>
</evidence>
<comment type="domain">
    <text evidence="7">The DHHC domain is required for palmitoyltransferase activity.</text>
</comment>
<gene>
    <name evidence="10" type="ORF">PoB_005279100</name>
</gene>
<dbReference type="AlphaFoldDB" id="A0AAV4C0K1"/>
<dbReference type="InterPro" id="IPR039859">
    <property type="entry name" value="PFA4/ZDH16/20/ERF2-like"/>
</dbReference>
<evidence type="ECO:0000259" key="9">
    <source>
        <dbReference type="Pfam" id="PF01529"/>
    </source>
</evidence>
<comment type="subcellular location">
    <subcellularLocation>
        <location evidence="1">Membrane</location>
        <topology evidence="1">Multi-pass membrane protein</topology>
    </subcellularLocation>
</comment>
<keyword evidence="6 7" id="KW-0012">Acyltransferase</keyword>
<evidence type="ECO:0000256" key="2">
    <source>
        <dbReference type="ARBA" id="ARBA00022679"/>
    </source>
</evidence>
<evidence type="ECO:0000256" key="3">
    <source>
        <dbReference type="ARBA" id="ARBA00022692"/>
    </source>
</evidence>
<keyword evidence="3 7" id="KW-0812">Transmembrane</keyword>
<dbReference type="EMBL" id="BLXT01005798">
    <property type="protein sequence ID" value="GFO26286.1"/>
    <property type="molecule type" value="Genomic_DNA"/>
</dbReference>
<sequence>MSGLGHGEAQSPLSELPGDVEMDRSETGANSAPAQESLRDKLVAHYQKGMRKHRARKLTNPLTPEFINRVAVPIFLFTVTASYKIGFVDVMPLMYANNDHVILLQRCLISLIFLEMMVNWLGIRYVDSTFPRYLRLHGPPPHERLHAKGISDSRAFAPGQDKDTSMSHVAIKPVGETGDFSERRHDPIGTMSRSAFRADTLSLKEEVDLANEQMDMRNNQINARSIDDLLNPSHKRSPVPPYSPRERDLSSPSSLFSTQDASEHNMVKNGTAGNPEDKNMTLANNSSLTSPTPVITTKGNVVTQAYPYWSWVPCYPCGRARPPRCHHCPLCKTCVLKRDHHCFFAGNCVGYRNHKFFYIFLLWAWFGAMYATIHGFPYIGFFLWSDMTYMDVLFPVAIVRFLLGYIPFQAALSVTTLTLLVYFDILAGTFIFAHAWLISRGLTSFEKAFLSHSLEIKDTRSLRQKIQSVFGPYWLASFFLPVHFWTEPREDPVLWPDIQVFKR</sequence>
<organism evidence="10 11">
    <name type="scientific">Plakobranchus ocellatus</name>
    <dbReference type="NCBI Taxonomy" id="259542"/>
    <lineage>
        <taxon>Eukaryota</taxon>
        <taxon>Metazoa</taxon>
        <taxon>Spiralia</taxon>
        <taxon>Lophotrochozoa</taxon>
        <taxon>Mollusca</taxon>
        <taxon>Gastropoda</taxon>
        <taxon>Heterobranchia</taxon>
        <taxon>Euthyneura</taxon>
        <taxon>Panpulmonata</taxon>
        <taxon>Sacoglossa</taxon>
        <taxon>Placobranchoidea</taxon>
        <taxon>Plakobranchidae</taxon>
        <taxon>Plakobranchus</taxon>
    </lineage>
</organism>
<dbReference type="GO" id="GO:0019706">
    <property type="term" value="F:protein-cysteine S-palmitoyltransferase activity"/>
    <property type="evidence" value="ECO:0007669"/>
    <property type="project" value="UniProtKB-EC"/>
</dbReference>